<gene>
    <name evidence="5" type="ORF">M5D45_21740</name>
</gene>
<dbReference type="PANTHER" id="PTHR45339:SF1">
    <property type="entry name" value="HYBRID SIGNAL TRANSDUCTION HISTIDINE KINASE J"/>
    <property type="match status" value="1"/>
</dbReference>
<accession>A0AAE9I6S2</accession>
<evidence type="ECO:0000313" key="5">
    <source>
        <dbReference type="EMBL" id="URF07793.1"/>
    </source>
</evidence>
<dbReference type="KEGG" id="ccam:M5D45_21740"/>
<organism evidence="5 6">
    <name type="scientific">Cupriavidus campinensis</name>
    <dbReference type="NCBI Taxonomy" id="151783"/>
    <lineage>
        <taxon>Bacteria</taxon>
        <taxon>Pseudomonadati</taxon>
        <taxon>Pseudomonadota</taxon>
        <taxon>Betaproteobacteria</taxon>
        <taxon>Burkholderiales</taxon>
        <taxon>Burkholderiaceae</taxon>
        <taxon>Cupriavidus</taxon>
    </lineage>
</organism>
<dbReference type="SUPFAM" id="SSF52172">
    <property type="entry name" value="CheY-like"/>
    <property type="match status" value="1"/>
</dbReference>
<dbReference type="PROSITE" id="PS50110">
    <property type="entry name" value="RESPONSE_REGULATORY"/>
    <property type="match status" value="1"/>
</dbReference>
<evidence type="ECO:0000256" key="3">
    <source>
        <dbReference type="PROSITE-ProRule" id="PRU00169"/>
    </source>
</evidence>
<evidence type="ECO:0000256" key="2">
    <source>
        <dbReference type="ARBA" id="ARBA00023012"/>
    </source>
</evidence>
<feature type="modified residue" description="4-aspartylphosphate" evidence="3">
    <location>
        <position position="73"/>
    </location>
</feature>
<keyword evidence="2" id="KW-0902">Two-component regulatory system</keyword>
<reference evidence="5" key="2">
    <citation type="submission" date="2022-05" db="EMBL/GenBank/DDBJ databases">
        <authorList>
            <person name="Kunte H.-J."/>
        </authorList>
    </citation>
    <scope>NUCLEOTIDE SEQUENCE</scope>
    <source>
        <strain evidence="5">G5</strain>
    </source>
</reference>
<proteinExistence type="predicted"/>
<dbReference type="EMBL" id="CP097331">
    <property type="protein sequence ID" value="URF07793.1"/>
    <property type="molecule type" value="Genomic_DNA"/>
</dbReference>
<dbReference type="Pfam" id="PF00072">
    <property type="entry name" value="Response_reg"/>
    <property type="match status" value="1"/>
</dbReference>
<sequence>MFCHLPAAVPAPSVSSQPLVPRIVVAEDHPVSLLVLEDQLAGIGGCVAQPCRSGEEAWAAVQQDPRPALLLTDLGLPGLDGLELARRIRAAEGGQRAGRLPIVAITATAGPEERLACLQAGIDTVLSKPVSFQTLRAVVRRYLSI</sequence>
<dbReference type="AlphaFoldDB" id="A0AAE9I6S2"/>
<dbReference type="InterPro" id="IPR001789">
    <property type="entry name" value="Sig_transdc_resp-reg_receiver"/>
</dbReference>
<reference evidence="5" key="1">
    <citation type="journal article" date="2022" name="Microbiol. Resour. Announc.">
        <title>Genome Sequence of Cupriavidus campinensis Strain G5, a Member of a Bacterial Consortium Capable of Polyethylene Degradation.</title>
        <authorList>
            <person name="Schneider B."/>
            <person name="Pfeiffer F."/>
            <person name="Dyall-Smith M."/>
            <person name="Kunte H.J."/>
        </authorList>
    </citation>
    <scope>NUCLEOTIDE SEQUENCE</scope>
    <source>
        <strain evidence="5">G5</strain>
    </source>
</reference>
<evidence type="ECO:0000259" key="4">
    <source>
        <dbReference type="PROSITE" id="PS50110"/>
    </source>
</evidence>
<dbReference type="Gene3D" id="3.40.50.2300">
    <property type="match status" value="1"/>
</dbReference>
<protein>
    <submittedName>
        <fullName evidence="5">Response regulator</fullName>
    </submittedName>
</protein>
<dbReference type="SMART" id="SM00448">
    <property type="entry name" value="REC"/>
    <property type="match status" value="1"/>
</dbReference>
<dbReference type="GO" id="GO:0000160">
    <property type="term" value="P:phosphorelay signal transduction system"/>
    <property type="evidence" value="ECO:0007669"/>
    <property type="project" value="UniProtKB-KW"/>
</dbReference>
<dbReference type="Proteomes" id="UP001056132">
    <property type="component" value="Chromosome 2"/>
</dbReference>
<dbReference type="RefSeq" id="WP_211942795.1">
    <property type="nucleotide sequence ID" value="NZ_CAJPVH010000004.1"/>
</dbReference>
<keyword evidence="1 3" id="KW-0597">Phosphoprotein</keyword>
<evidence type="ECO:0000313" key="6">
    <source>
        <dbReference type="Proteomes" id="UP001056132"/>
    </source>
</evidence>
<feature type="domain" description="Response regulatory" evidence="4">
    <location>
        <begin position="22"/>
        <end position="143"/>
    </location>
</feature>
<dbReference type="InterPro" id="IPR011006">
    <property type="entry name" value="CheY-like_superfamily"/>
</dbReference>
<dbReference type="CDD" id="cd17546">
    <property type="entry name" value="REC_hyHK_CKI1_RcsC-like"/>
    <property type="match status" value="1"/>
</dbReference>
<dbReference type="PANTHER" id="PTHR45339">
    <property type="entry name" value="HYBRID SIGNAL TRANSDUCTION HISTIDINE KINASE J"/>
    <property type="match status" value="1"/>
</dbReference>
<name>A0AAE9I6S2_9BURK</name>
<evidence type="ECO:0000256" key="1">
    <source>
        <dbReference type="ARBA" id="ARBA00022553"/>
    </source>
</evidence>